<dbReference type="PROSITE" id="PS51258">
    <property type="entry name" value="MHD1"/>
    <property type="match status" value="1"/>
</dbReference>
<keyword evidence="11" id="KW-1185">Reference proteome</keyword>
<dbReference type="EnsemblMetazoa" id="XM_019997969.1">
    <property type="protein sequence ID" value="XP_019853528.1"/>
    <property type="gene ID" value="LOC100641535"/>
</dbReference>
<evidence type="ECO:0000256" key="6">
    <source>
        <dbReference type="ARBA" id="ARBA00022753"/>
    </source>
</evidence>
<feature type="domain" description="MHD2" evidence="9">
    <location>
        <begin position="801"/>
        <end position="910"/>
    </location>
</feature>
<dbReference type="InterPro" id="IPR000008">
    <property type="entry name" value="C2_dom"/>
</dbReference>
<evidence type="ECO:0000313" key="11">
    <source>
        <dbReference type="Proteomes" id="UP000007879"/>
    </source>
</evidence>
<comment type="similarity">
    <text evidence="3">Belongs to the unc-13 family.</text>
</comment>
<feature type="domain" description="C2" evidence="7">
    <location>
        <begin position="924"/>
        <end position="1048"/>
    </location>
</feature>
<dbReference type="OrthoDB" id="7976202at2759"/>
<reference evidence="11" key="1">
    <citation type="journal article" date="2010" name="Nature">
        <title>The Amphimedon queenslandica genome and the evolution of animal complexity.</title>
        <authorList>
            <person name="Srivastava M."/>
            <person name="Simakov O."/>
            <person name="Chapman J."/>
            <person name="Fahey B."/>
            <person name="Gauthier M.E."/>
            <person name="Mitros T."/>
            <person name="Richards G.S."/>
            <person name="Conaco C."/>
            <person name="Dacre M."/>
            <person name="Hellsten U."/>
            <person name="Larroux C."/>
            <person name="Putnam N.H."/>
            <person name="Stanke M."/>
            <person name="Adamska M."/>
            <person name="Darling A."/>
            <person name="Degnan S.M."/>
            <person name="Oakley T.H."/>
            <person name="Plachetzki D.C."/>
            <person name="Zhai Y."/>
            <person name="Adamski M."/>
            <person name="Calcino A."/>
            <person name="Cummins S.F."/>
            <person name="Goodstein D.M."/>
            <person name="Harris C."/>
            <person name="Jackson D.J."/>
            <person name="Leys S.P."/>
            <person name="Shu S."/>
            <person name="Woodcroft B.J."/>
            <person name="Vervoort M."/>
            <person name="Kosik K.S."/>
            <person name="Manning G."/>
            <person name="Degnan B.M."/>
            <person name="Rokhsar D.S."/>
        </authorList>
    </citation>
    <scope>NUCLEOTIDE SEQUENCE [LARGE SCALE GENOMIC DNA]</scope>
</reference>
<evidence type="ECO:0000256" key="3">
    <source>
        <dbReference type="ARBA" id="ARBA00005823"/>
    </source>
</evidence>
<evidence type="ECO:0008006" key="12">
    <source>
        <dbReference type="Google" id="ProtNLM"/>
    </source>
</evidence>
<dbReference type="GO" id="GO:0005770">
    <property type="term" value="C:late endosome"/>
    <property type="evidence" value="ECO:0007669"/>
    <property type="project" value="UniProtKB-SubCell"/>
</dbReference>
<protein>
    <recommendedName>
        <fullName evidence="12">C2 domain-containing protein</fullName>
    </recommendedName>
</protein>
<keyword evidence="5" id="KW-0963">Cytoplasm</keyword>
<dbReference type="PANTHER" id="PTHR45999">
    <property type="entry name" value="UNC-13-4A, ISOFORM B"/>
    <property type="match status" value="1"/>
</dbReference>
<dbReference type="GO" id="GO:0006887">
    <property type="term" value="P:exocytosis"/>
    <property type="evidence" value="ECO:0007669"/>
    <property type="project" value="UniProtKB-KW"/>
</dbReference>
<dbReference type="PANTHER" id="PTHR45999:SF4">
    <property type="entry name" value="UNC-13-4A, ISOFORM B"/>
    <property type="match status" value="1"/>
</dbReference>
<evidence type="ECO:0000259" key="7">
    <source>
        <dbReference type="PROSITE" id="PS50004"/>
    </source>
</evidence>
<dbReference type="InterPro" id="IPR014770">
    <property type="entry name" value="Munc13_1"/>
</dbReference>
<evidence type="ECO:0000259" key="8">
    <source>
        <dbReference type="PROSITE" id="PS51258"/>
    </source>
</evidence>
<evidence type="ECO:0000256" key="2">
    <source>
        <dbReference type="ARBA" id="ARBA00004603"/>
    </source>
</evidence>
<dbReference type="InParanoid" id="A0A1X7VVR0"/>
<dbReference type="InterPro" id="IPR052095">
    <property type="entry name" value="UNC-13_domain"/>
</dbReference>
<dbReference type="SUPFAM" id="SSF49562">
    <property type="entry name" value="C2 domain (Calcium/lipid-binding domain, CaLB)"/>
    <property type="match status" value="2"/>
</dbReference>
<dbReference type="InterPro" id="IPR014772">
    <property type="entry name" value="Munc13_dom-2"/>
</dbReference>
<dbReference type="Gene3D" id="2.60.40.150">
    <property type="entry name" value="C2 domain"/>
    <property type="match status" value="2"/>
</dbReference>
<dbReference type="Gene3D" id="1.10.357.50">
    <property type="match status" value="1"/>
</dbReference>
<dbReference type="AlphaFoldDB" id="A0A1X7VVR0"/>
<evidence type="ECO:0000259" key="9">
    <source>
        <dbReference type="PROSITE" id="PS51259"/>
    </source>
</evidence>
<dbReference type="Pfam" id="PF00168">
    <property type="entry name" value="C2"/>
    <property type="match status" value="2"/>
</dbReference>
<sequence>MALAEVSKTVPVKKTGVENLLTRFKSLVFQKTQQTELDLKEHVEKVKHENILLADAETKVPDLLDLHVPPDEENAIVLKQQSGSSHITDIIQDVCSSTVGLIREANPTVMFEYMKKAFSSIPQATIDLLSKEPKVKESRDLILKCNVIKASNLPSKDFSSTSEIYWIATIMNKEFIDSIDSIKELSEKRLIGQTWQSSFKTKTLNPVWNEPFEICITDPENQCLVIELWCSQKEQKKSSKQIEKDDNFLGRALYILQDIPASGEEKMLKLIDKSTHSKGTVLIFLKITEKQVDRKPEEGYLSHKQLFEDIVSWESKSESGHLSHWDCKLSEDFYKTLAQHASLHHISQLQQAAIQLTVLLNYHRAHRVKIGVFCSLLQTIHFYEYKIQQHSRDESWINQLLKDLKDLRNYILNIMNCHINFFNNFGSIKSISLFKDHVLVLRDLCQIKLLRPQLAPEQLDLRVVLTNAIQTAVPHWMILLSAKMKPDHNSSENTLLTLKAFCSHCLTLCQRSLTRVHPVLIEIGVDYFSPFFASMDKILYGETSSRLESYSGSSILSYEIYRIIQEIETYSYEVNPEFLKEQRRTLFITSFHAWFEKYVFDWVKVAQLKVRERLDRALELDAIVETSDKAPFSSSAVDTHAFFLQAITFWKDLKWPVRGQSLGYFIAILQCICEMAAYYTDKVVAKIKTGLSLYNDGDFVVTDKLCVALNNIHHISEVLKNIPNEISLERYYRWLDEEKREDGHPLSEKAEITTTDVLKSANEDILNKIEHAINVVQAKLLPSVIKFIPKILSAPPNSDLDQVVEPLLEYITVNVGKLGKSLLTPIFHKILHHLWIHIVMALKKSYDKIPHSAESFQHIGLNYVLLHLSYFFEADGKGLDRKFIENDSYKTLSDDLFYATQSTEDNIRIFCNDLVKQQASSQNKFGILHVSHIYKPTDKVLSAEIVSGENLQGLEQRRSNVFVRVFLLPTFSEANEKIYKTETKKQTLDPIFNETIKMHISSEQLFKESAILLIAVLGQDTFRSNVLIGLCAIPCTSIPIEGTEPKMEHLHLFHYERTKAYKELELRHADTIAQDFLRRINNMSEYKKGANFMQVFQKLVNVHKTDKK</sequence>
<proteinExistence type="inferred from homology"/>
<evidence type="ECO:0000313" key="10">
    <source>
        <dbReference type="EnsemblMetazoa" id="Aqu2.1.43493_001"/>
    </source>
</evidence>
<dbReference type="GO" id="GO:0099503">
    <property type="term" value="C:secretory vesicle"/>
    <property type="evidence" value="ECO:0007669"/>
    <property type="project" value="TreeGrafter"/>
</dbReference>
<dbReference type="PROSITE" id="PS50004">
    <property type="entry name" value="C2"/>
    <property type="match status" value="2"/>
</dbReference>
<dbReference type="Proteomes" id="UP000007879">
    <property type="component" value="Unassembled WGS sequence"/>
</dbReference>
<organism evidence="10">
    <name type="scientific">Amphimedon queenslandica</name>
    <name type="common">Sponge</name>
    <dbReference type="NCBI Taxonomy" id="400682"/>
    <lineage>
        <taxon>Eukaryota</taxon>
        <taxon>Metazoa</taxon>
        <taxon>Porifera</taxon>
        <taxon>Demospongiae</taxon>
        <taxon>Heteroscleromorpha</taxon>
        <taxon>Haplosclerida</taxon>
        <taxon>Niphatidae</taxon>
        <taxon>Amphimedon</taxon>
    </lineage>
</organism>
<dbReference type="EnsemblMetazoa" id="Aqu2.1.43493_001">
    <property type="protein sequence ID" value="Aqu2.1.43493_001"/>
    <property type="gene ID" value="Aqu2.1.43493"/>
</dbReference>
<dbReference type="SMART" id="SM00239">
    <property type="entry name" value="C2"/>
    <property type="match status" value="2"/>
</dbReference>
<dbReference type="InterPro" id="IPR035892">
    <property type="entry name" value="C2_domain_sf"/>
</dbReference>
<evidence type="ECO:0000256" key="5">
    <source>
        <dbReference type="ARBA" id="ARBA00022490"/>
    </source>
</evidence>
<evidence type="ECO:0000256" key="1">
    <source>
        <dbReference type="ARBA" id="ARBA00004496"/>
    </source>
</evidence>
<keyword evidence="6" id="KW-0967">Endosome</keyword>
<name>A0A1X7VVR0_AMPQE</name>
<reference evidence="10" key="2">
    <citation type="submission" date="2017-05" db="UniProtKB">
        <authorList>
            <consortium name="EnsemblMetazoa"/>
        </authorList>
    </citation>
    <scope>IDENTIFICATION</scope>
</reference>
<feature type="domain" description="MHD1" evidence="8">
    <location>
        <begin position="558"/>
        <end position="683"/>
    </location>
</feature>
<dbReference type="KEGG" id="aqu:100641535"/>
<dbReference type="eggNOG" id="KOG1328">
    <property type="taxonomic scope" value="Eukaryota"/>
</dbReference>
<dbReference type="PROSITE" id="PS51259">
    <property type="entry name" value="MHD2"/>
    <property type="match status" value="1"/>
</dbReference>
<feature type="domain" description="C2" evidence="7">
    <location>
        <begin position="122"/>
        <end position="270"/>
    </location>
</feature>
<accession>A0A1X7VVR0</accession>
<keyword evidence="4" id="KW-0268">Exocytosis</keyword>
<evidence type="ECO:0000256" key="4">
    <source>
        <dbReference type="ARBA" id="ARBA00022483"/>
    </source>
</evidence>
<comment type="subcellular location">
    <subcellularLocation>
        <location evidence="1">Cytoplasm</location>
    </subcellularLocation>
    <subcellularLocation>
        <location evidence="2">Late endosome</location>
    </subcellularLocation>
</comment>
<gene>
    <name evidence="10" type="primary">100641535</name>
</gene>